<dbReference type="Pfam" id="PF00132">
    <property type="entry name" value="Hexapep"/>
    <property type="match status" value="1"/>
</dbReference>
<dbReference type="PANTHER" id="PTHR43300">
    <property type="entry name" value="ACETYLTRANSFERASE"/>
    <property type="match status" value="1"/>
</dbReference>
<dbReference type="AlphaFoldDB" id="A0A4U8SZL5"/>
<dbReference type="PANTHER" id="PTHR43300:SF4">
    <property type="entry name" value="ACYL-[ACYL-CARRIER-PROTEIN]--UDP-N-ACETYLGLUCOSAMINE O-ACYLTRANSFERASE"/>
    <property type="match status" value="1"/>
</dbReference>
<evidence type="ECO:0000256" key="1">
    <source>
        <dbReference type="ARBA" id="ARBA00007274"/>
    </source>
</evidence>
<reference evidence="2 3" key="1">
    <citation type="journal article" date="2014" name="Genome Announc.">
        <title>Draft genome sequences of eight enterohepatic helicobacter species isolated from both laboratory and wild rodents.</title>
        <authorList>
            <person name="Sheh A."/>
            <person name="Shen Z."/>
            <person name="Fox J.G."/>
        </authorList>
    </citation>
    <scope>NUCLEOTIDE SEQUENCE [LARGE SCALE GENOMIC DNA]</scope>
    <source>
        <strain evidence="2 3">MIT 96-1001</strain>
    </source>
</reference>
<dbReference type="InterPro" id="IPR011004">
    <property type="entry name" value="Trimer_LpxA-like_sf"/>
</dbReference>
<dbReference type="GO" id="GO:0016740">
    <property type="term" value="F:transferase activity"/>
    <property type="evidence" value="ECO:0007669"/>
    <property type="project" value="UniProtKB-KW"/>
</dbReference>
<dbReference type="Gene3D" id="2.160.10.10">
    <property type="entry name" value="Hexapeptide repeat proteins"/>
    <property type="match status" value="1"/>
</dbReference>
<accession>A0A4U8SZL5</accession>
<protein>
    <submittedName>
        <fullName evidence="2">N-acetyltransferase</fullName>
    </submittedName>
</protein>
<comment type="similarity">
    <text evidence="1">Belongs to the transferase hexapeptide repeat family.</text>
</comment>
<dbReference type="SUPFAM" id="SSF51161">
    <property type="entry name" value="Trimeric LpxA-like enzymes"/>
    <property type="match status" value="1"/>
</dbReference>
<gene>
    <name evidence="2" type="ORF">LS74_007810</name>
</gene>
<sequence>MQILHSGLKNVSYGKNVKVVSPSNLYDCTLEDDVFVGPFCEIQSQVKIGRRTRIQSHSFICSLVEIGQDCFIGHGVMFINDRFTEGFPAQSKDLWEGTRIGNNVSIGSNATILPVNICDNVVIGAGAVVTRSITQSGIYAGNPASLLRKLPQENTAKGQNNES</sequence>
<proteinExistence type="inferred from homology"/>
<dbReference type="Proteomes" id="UP000029921">
    <property type="component" value="Unassembled WGS sequence"/>
</dbReference>
<dbReference type="InterPro" id="IPR001451">
    <property type="entry name" value="Hexapep"/>
</dbReference>
<dbReference type="RefSeq" id="WP_034584948.1">
    <property type="nucleotide sequence ID" value="NZ_JRPE02000011.1"/>
</dbReference>
<dbReference type="CDD" id="cd03358">
    <property type="entry name" value="LbH_WxcM_N_like"/>
    <property type="match status" value="1"/>
</dbReference>
<name>A0A4U8SZL5_9HELI</name>
<dbReference type="Pfam" id="PF14602">
    <property type="entry name" value="Hexapep_2"/>
    <property type="match status" value="1"/>
</dbReference>
<comment type="caution">
    <text evidence="2">The sequence shown here is derived from an EMBL/GenBank/DDBJ whole genome shotgun (WGS) entry which is preliminary data.</text>
</comment>
<dbReference type="InterPro" id="IPR050179">
    <property type="entry name" value="Trans_hexapeptide_repeat"/>
</dbReference>
<evidence type="ECO:0000313" key="3">
    <source>
        <dbReference type="Proteomes" id="UP000029921"/>
    </source>
</evidence>
<dbReference type="EMBL" id="JRPE02000011">
    <property type="protein sequence ID" value="TLD91677.1"/>
    <property type="molecule type" value="Genomic_DNA"/>
</dbReference>
<organism evidence="2 3">
    <name type="scientific">Helicobacter magdeburgensis</name>
    <dbReference type="NCBI Taxonomy" id="471858"/>
    <lineage>
        <taxon>Bacteria</taxon>
        <taxon>Pseudomonadati</taxon>
        <taxon>Campylobacterota</taxon>
        <taxon>Epsilonproteobacteria</taxon>
        <taxon>Campylobacterales</taxon>
        <taxon>Helicobacteraceae</taxon>
        <taxon>Helicobacter</taxon>
    </lineage>
</organism>
<evidence type="ECO:0000313" key="2">
    <source>
        <dbReference type="EMBL" id="TLD91677.1"/>
    </source>
</evidence>
<keyword evidence="3" id="KW-1185">Reference proteome</keyword>